<organism evidence="3 4">
    <name type="scientific">Herbaspirillum frisingense</name>
    <dbReference type="NCBI Taxonomy" id="92645"/>
    <lineage>
        <taxon>Bacteria</taxon>
        <taxon>Pseudomonadati</taxon>
        <taxon>Pseudomonadota</taxon>
        <taxon>Betaproteobacteria</taxon>
        <taxon>Burkholderiales</taxon>
        <taxon>Oxalobacteraceae</taxon>
        <taxon>Herbaspirillum</taxon>
    </lineage>
</organism>
<comment type="caution">
    <text evidence="3">The sequence shown here is derived from an EMBL/GenBank/DDBJ whole genome shotgun (WGS) entry which is preliminary data.</text>
</comment>
<dbReference type="GO" id="GO:0015562">
    <property type="term" value="F:efflux transmembrane transporter activity"/>
    <property type="evidence" value="ECO:0007669"/>
    <property type="project" value="InterPro"/>
</dbReference>
<dbReference type="Gene3D" id="1.20.1600.10">
    <property type="entry name" value="Outer membrane efflux proteins (OEP)"/>
    <property type="match status" value="1"/>
</dbReference>
<reference evidence="4" key="1">
    <citation type="journal article" date="2020" name="MBio">
        <title>Horizontal gene transfer to a defensive symbiont with a reduced genome amongst a multipartite beetle microbiome.</title>
        <authorList>
            <person name="Waterworth S.C."/>
            <person name="Florez L.V."/>
            <person name="Rees E.R."/>
            <person name="Hertweck C."/>
            <person name="Kaltenpoth M."/>
            <person name="Kwan J.C."/>
        </authorList>
    </citation>
    <scope>NUCLEOTIDE SEQUENCE [LARGE SCALE GENOMIC DNA]</scope>
</reference>
<dbReference type="Gene3D" id="2.20.200.10">
    <property type="entry name" value="Outer membrane efflux proteins (OEP)"/>
    <property type="match status" value="1"/>
</dbReference>
<keyword evidence="2" id="KW-0812">Transmembrane</keyword>
<evidence type="ECO:0000313" key="3">
    <source>
        <dbReference type="EMBL" id="KAF1039775.1"/>
    </source>
</evidence>
<comment type="similarity">
    <text evidence="1 2">Belongs to the outer membrane factor (OMF) (TC 1.B.17) family.</text>
</comment>
<name>A0A7V8JSP1_9BURK</name>
<evidence type="ECO:0000256" key="1">
    <source>
        <dbReference type="ARBA" id="ARBA00007613"/>
    </source>
</evidence>
<dbReference type="PANTHER" id="PTHR30203">
    <property type="entry name" value="OUTER MEMBRANE CATION EFFLUX PROTEIN"/>
    <property type="match status" value="1"/>
</dbReference>
<dbReference type="SUPFAM" id="SSF56954">
    <property type="entry name" value="Outer membrane efflux proteins (OEP)"/>
    <property type="match status" value="1"/>
</dbReference>
<sequence length="506" mass="54591">MEARPGEGRLLSLFRRVRNMNLSSPRKLAPPSPLTFKRLALALAVALAMAGCATRQVESDPITEMQVPDKWGGGAAADVAHAEQLWPDSDWWKQFGSGELSSLVEEGQQNNFEIAAAFSRVKQAEAQARIAGAPLLPNVGLNANAARDLPLSGGSPTNSAGATLQVSYEIDFWGKNRAGVDAAEASLHANRYDRETVALTVTSGIVSTYLQVLSLRDRLEIARQNVGNAERVLKLVEAQSRAGSASPLDLARQRSALANQRQLIPDLQQQEQDAQTALAILLGRPPQNFMVQEKGLAKIQMPRISAGLPSELLTRRPDIRRAEANLAAANANVAVARAALFPSITLTGSTGAQSNALLSLFDGPNLFASLGAGLIAPIFDGGKLRNQRDLAIAQKEELVQLYRQRVINSLSEVEKALGAIRSLEERYRLKIGEVDQARFAFELAEIRYRAGAEDLLVVLDTQRTLSEAQNQLGQIKLQRLQATVSLYKALGGGWHDQAPGNGVVAP</sequence>
<dbReference type="Proteomes" id="UP000462435">
    <property type="component" value="Unassembled WGS sequence"/>
</dbReference>
<dbReference type="Pfam" id="PF02321">
    <property type="entry name" value="OEP"/>
    <property type="match status" value="2"/>
</dbReference>
<keyword evidence="2" id="KW-0564">Palmitate</keyword>
<protein>
    <submittedName>
        <fullName evidence="3">Outer membrane protein OprM</fullName>
    </submittedName>
</protein>
<evidence type="ECO:0000313" key="4">
    <source>
        <dbReference type="Proteomes" id="UP000462435"/>
    </source>
</evidence>
<gene>
    <name evidence="3" type="primary">oprM_6</name>
    <name evidence="3" type="ORF">GAK35_03642</name>
</gene>
<keyword evidence="2" id="KW-0472">Membrane</keyword>
<dbReference type="EMBL" id="WNDX01000149">
    <property type="protein sequence ID" value="KAF1039775.1"/>
    <property type="molecule type" value="Genomic_DNA"/>
</dbReference>
<evidence type="ECO:0000256" key="2">
    <source>
        <dbReference type="RuleBase" id="RU362097"/>
    </source>
</evidence>
<proteinExistence type="inferred from homology"/>
<dbReference type="GO" id="GO:0005886">
    <property type="term" value="C:plasma membrane"/>
    <property type="evidence" value="ECO:0007669"/>
    <property type="project" value="UniProtKB-SubCell"/>
</dbReference>
<dbReference type="PANTHER" id="PTHR30203:SF33">
    <property type="entry name" value="BLR4455 PROTEIN"/>
    <property type="match status" value="1"/>
</dbReference>
<keyword evidence="2" id="KW-0449">Lipoprotein</keyword>
<keyword evidence="2" id="KW-1134">Transmembrane beta strand</keyword>
<comment type="subcellular location">
    <subcellularLocation>
        <location evidence="2">Cell membrane</location>
        <topology evidence="2">Lipid-anchor</topology>
    </subcellularLocation>
</comment>
<accession>A0A7V8JSP1</accession>
<dbReference type="AlphaFoldDB" id="A0A7V8JSP1"/>
<dbReference type="NCBIfam" id="TIGR01845">
    <property type="entry name" value="outer_NodT"/>
    <property type="match status" value="1"/>
</dbReference>
<dbReference type="InterPro" id="IPR003423">
    <property type="entry name" value="OMP_efflux"/>
</dbReference>
<dbReference type="InterPro" id="IPR010131">
    <property type="entry name" value="MdtP/NodT-like"/>
</dbReference>